<gene>
    <name evidence="1" type="ORF">PROQFM164_S07g000167</name>
</gene>
<evidence type="ECO:0000313" key="2">
    <source>
        <dbReference type="Proteomes" id="UP000030686"/>
    </source>
</evidence>
<dbReference type="AlphaFoldDB" id="W6QUN0"/>
<proteinExistence type="predicted"/>
<reference evidence="1" key="1">
    <citation type="journal article" date="2014" name="Nat. Commun.">
        <title>Multiple recent horizontal transfers of a large genomic region in cheese making fungi.</title>
        <authorList>
            <person name="Cheeseman K."/>
            <person name="Ropars J."/>
            <person name="Renault P."/>
            <person name="Dupont J."/>
            <person name="Gouzy J."/>
            <person name="Branca A."/>
            <person name="Abraham A.L."/>
            <person name="Ceppi M."/>
            <person name="Conseiller E."/>
            <person name="Debuchy R."/>
            <person name="Malagnac F."/>
            <person name="Goarin A."/>
            <person name="Silar P."/>
            <person name="Lacoste S."/>
            <person name="Sallet E."/>
            <person name="Bensimon A."/>
            <person name="Giraud T."/>
            <person name="Brygoo Y."/>
        </authorList>
    </citation>
    <scope>NUCLEOTIDE SEQUENCE [LARGE SCALE GENOMIC DNA]</scope>
    <source>
        <strain evidence="1">FM164</strain>
    </source>
</reference>
<dbReference type="Proteomes" id="UP000030686">
    <property type="component" value="Unassembled WGS sequence"/>
</dbReference>
<dbReference type="EMBL" id="HG792021">
    <property type="protein sequence ID" value="CDM37819.1"/>
    <property type="molecule type" value="Genomic_DNA"/>
</dbReference>
<organism evidence="1 2">
    <name type="scientific">Penicillium roqueforti (strain FM164)</name>
    <dbReference type="NCBI Taxonomy" id="1365484"/>
    <lineage>
        <taxon>Eukaryota</taxon>
        <taxon>Fungi</taxon>
        <taxon>Dikarya</taxon>
        <taxon>Ascomycota</taxon>
        <taxon>Pezizomycotina</taxon>
        <taxon>Eurotiomycetes</taxon>
        <taxon>Eurotiomycetidae</taxon>
        <taxon>Eurotiales</taxon>
        <taxon>Aspergillaceae</taxon>
        <taxon>Penicillium</taxon>
    </lineage>
</organism>
<name>W6QUN0_PENRF</name>
<protein>
    <submittedName>
        <fullName evidence="1">Uncharacterized protein</fullName>
    </submittedName>
</protein>
<keyword evidence="2" id="KW-1185">Reference proteome</keyword>
<accession>W6QUN0</accession>
<evidence type="ECO:0000313" key="1">
    <source>
        <dbReference type="EMBL" id="CDM37819.1"/>
    </source>
</evidence>
<sequence>MFLPRNAIVLNPTLNPTTCAAGCSQQAADFPGRAKVNQDWHSTTGLGVVD</sequence>